<reference evidence="1" key="1">
    <citation type="submission" date="2020-10" db="EMBL/GenBank/DDBJ databases">
        <authorList>
            <person name="Gilroy R."/>
        </authorList>
    </citation>
    <scope>NUCLEOTIDE SEQUENCE</scope>
    <source>
        <strain evidence="1">11159</strain>
    </source>
</reference>
<dbReference type="EMBL" id="JADIMY010000108">
    <property type="protein sequence ID" value="MBO8427946.1"/>
    <property type="molecule type" value="Genomic_DNA"/>
</dbReference>
<accession>A0A9D9DIN7</accession>
<protein>
    <submittedName>
        <fullName evidence="1">Uncharacterized protein</fullName>
    </submittedName>
</protein>
<organism evidence="1 2">
    <name type="scientific">Candidatus Onthovivens merdipullorum</name>
    <dbReference type="NCBI Taxonomy" id="2840889"/>
    <lineage>
        <taxon>Bacteria</taxon>
        <taxon>Bacillati</taxon>
        <taxon>Bacillota</taxon>
        <taxon>Bacilli</taxon>
        <taxon>Bacillales</taxon>
        <taxon>Candidatus Onthovivens</taxon>
    </lineage>
</organism>
<dbReference type="AlphaFoldDB" id="A0A9D9DIN7"/>
<comment type="caution">
    <text evidence="1">The sequence shown here is derived from an EMBL/GenBank/DDBJ whole genome shotgun (WGS) entry which is preliminary data.</text>
</comment>
<evidence type="ECO:0000313" key="1">
    <source>
        <dbReference type="EMBL" id="MBO8427946.1"/>
    </source>
</evidence>
<name>A0A9D9DIN7_9BACL</name>
<proteinExistence type="predicted"/>
<evidence type="ECO:0000313" key="2">
    <source>
        <dbReference type="Proteomes" id="UP000823613"/>
    </source>
</evidence>
<sequence>MKKTYFIKYKREGKIIETSCVLLRVEGPYKIIRVKNDIHKVKVSNIFEIKEVEE</sequence>
<gene>
    <name evidence="1" type="ORF">IAC58_05345</name>
</gene>
<dbReference type="Proteomes" id="UP000823613">
    <property type="component" value="Unassembled WGS sequence"/>
</dbReference>
<reference evidence="1" key="2">
    <citation type="journal article" date="2021" name="PeerJ">
        <title>Extensive microbial diversity within the chicken gut microbiome revealed by metagenomics and culture.</title>
        <authorList>
            <person name="Gilroy R."/>
            <person name="Ravi A."/>
            <person name="Getino M."/>
            <person name="Pursley I."/>
            <person name="Horton D.L."/>
            <person name="Alikhan N.F."/>
            <person name="Baker D."/>
            <person name="Gharbi K."/>
            <person name="Hall N."/>
            <person name="Watson M."/>
            <person name="Adriaenssens E.M."/>
            <person name="Foster-Nyarko E."/>
            <person name="Jarju S."/>
            <person name="Secka A."/>
            <person name="Antonio M."/>
            <person name="Oren A."/>
            <person name="Chaudhuri R.R."/>
            <person name="La Ragione R."/>
            <person name="Hildebrand F."/>
            <person name="Pallen M.J."/>
        </authorList>
    </citation>
    <scope>NUCLEOTIDE SEQUENCE</scope>
    <source>
        <strain evidence="1">11159</strain>
    </source>
</reference>